<evidence type="ECO:0000313" key="3">
    <source>
        <dbReference type="EnsemblPlants" id="PAC:32933240.CDS.1"/>
    </source>
</evidence>
<dbReference type="Gramene" id="Pp3c2_31420V3.1">
    <property type="protein sequence ID" value="PAC:32933240.CDS.1"/>
    <property type="gene ID" value="Pp3c2_31420"/>
</dbReference>
<sequence>MGRFLQSEMRISDEVQLMTLEDHDGGADGNNTSRLRSEGHRRRNSTWSFRVRPRRVRFTTSILGYFKRFWQLRASRAPRRPARNLLGLLAKLQFWRNQRARRIHSIVDSSALEEHSPLLLCNPESIHSR</sequence>
<dbReference type="Proteomes" id="UP000006727">
    <property type="component" value="Chromosome 2"/>
</dbReference>
<accession>A0A2K1L3U5</accession>
<proteinExistence type="predicted"/>
<dbReference type="EnsemblPlants" id="Pp3c2_31420V3.2">
    <property type="protein sequence ID" value="PAC:32933241.CDS.1"/>
    <property type="gene ID" value="Pp3c2_31420"/>
</dbReference>
<dbReference type="AlphaFoldDB" id="A0A2K1L3U5"/>
<dbReference type="EMBL" id="ABEU02000002">
    <property type="protein sequence ID" value="PNR60695.1"/>
    <property type="molecule type" value="Genomic_DNA"/>
</dbReference>
<gene>
    <name evidence="2" type="ORF">PHYPA_003488</name>
</gene>
<reference evidence="2 4" key="1">
    <citation type="journal article" date="2008" name="Science">
        <title>The Physcomitrella genome reveals evolutionary insights into the conquest of land by plants.</title>
        <authorList>
            <person name="Rensing S."/>
            <person name="Lang D."/>
            <person name="Zimmer A."/>
            <person name="Terry A."/>
            <person name="Salamov A."/>
            <person name="Shapiro H."/>
            <person name="Nishiyama T."/>
            <person name="Perroud P.-F."/>
            <person name="Lindquist E."/>
            <person name="Kamisugi Y."/>
            <person name="Tanahashi T."/>
            <person name="Sakakibara K."/>
            <person name="Fujita T."/>
            <person name="Oishi K."/>
            <person name="Shin-I T."/>
            <person name="Kuroki Y."/>
            <person name="Toyoda A."/>
            <person name="Suzuki Y."/>
            <person name="Hashimoto A."/>
            <person name="Yamaguchi K."/>
            <person name="Sugano A."/>
            <person name="Kohara Y."/>
            <person name="Fujiyama A."/>
            <person name="Anterola A."/>
            <person name="Aoki S."/>
            <person name="Ashton N."/>
            <person name="Barbazuk W.B."/>
            <person name="Barker E."/>
            <person name="Bennetzen J."/>
            <person name="Bezanilla M."/>
            <person name="Blankenship R."/>
            <person name="Cho S.H."/>
            <person name="Dutcher S."/>
            <person name="Estelle M."/>
            <person name="Fawcett J.A."/>
            <person name="Gundlach H."/>
            <person name="Hanada K."/>
            <person name="Heyl A."/>
            <person name="Hicks K.A."/>
            <person name="Hugh J."/>
            <person name="Lohr M."/>
            <person name="Mayer K."/>
            <person name="Melkozernov A."/>
            <person name="Murata T."/>
            <person name="Nelson D."/>
            <person name="Pils B."/>
            <person name="Prigge M."/>
            <person name="Reiss B."/>
            <person name="Renner T."/>
            <person name="Rombauts S."/>
            <person name="Rushton P."/>
            <person name="Sanderfoot A."/>
            <person name="Schween G."/>
            <person name="Shiu S.-H."/>
            <person name="Stueber K."/>
            <person name="Theodoulou F.L."/>
            <person name="Tu H."/>
            <person name="Van de Peer Y."/>
            <person name="Verrier P.J."/>
            <person name="Waters E."/>
            <person name="Wood A."/>
            <person name="Yang L."/>
            <person name="Cove D."/>
            <person name="Cuming A."/>
            <person name="Hasebe M."/>
            <person name="Lucas S."/>
            <person name="Mishler D.B."/>
            <person name="Reski R."/>
            <person name="Grigoriev I."/>
            <person name="Quatrano R.S."/>
            <person name="Boore J.L."/>
        </authorList>
    </citation>
    <scope>NUCLEOTIDE SEQUENCE [LARGE SCALE GENOMIC DNA]</scope>
    <source>
        <strain evidence="3 4">cv. Gransden 2004</strain>
    </source>
</reference>
<keyword evidence="4" id="KW-1185">Reference proteome</keyword>
<dbReference type="Gramene" id="Pp3c2_31420V3.2">
    <property type="protein sequence ID" value="PAC:32933241.CDS.1"/>
    <property type="gene ID" value="Pp3c2_31420"/>
</dbReference>
<protein>
    <submittedName>
        <fullName evidence="2 3">Uncharacterized protein</fullName>
    </submittedName>
</protein>
<dbReference type="InParanoid" id="A0A2K1L3U5"/>
<organism evidence="2">
    <name type="scientific">Physcomitrium patens</name>
    <name type="common">Spreading-leaved earth moss</name>
    <name type="synonym">Physcomitrella patens</name>
    <dbReference type="NCBI Taxonomy" id="3218"/>
    <lineage>
        <taxon>Eukaryota</taxon>
        <taxon>Viridiplantae</taxon>
        <taxon>Streptophyta</taxon>
        <taxon>Embryophyta</taxon>
        <taxon>Bryophyta</taxon>
        <taxon>Bryophytina</taxon>
        <taxon>Bryopsida</taxon>
        <taxon>Funariidae</taxon>
        <taxon>Funariales</taxon>
        <taxon>Funariaceae</taxon>
        <taxon>Physcomitrium</taxon>
    </lineage>
</organism>
<dbReference type="PaxDb" id="3218-PP1S371_40V6.1"/>
<reference evidence="2 4" key="2">
    <citation type="journal article" date="2018" name="Plant J.">
        <title>The Physcomitrella patens chromosome-scale assembly reveals moss genome structure and evolution.</title>
        <authorList>
            <person name="Lang D."/>
            <person name="Ullrich K.K."/>
            <person name="Murat F."/>
            <person name="Fuchs J."/>
            <person name="Jenkins J."/>
            <person name="Haas F.B."/>
            <person name="Piednoel M."/>
            <person name="Gundlach H."/>
            <person name="Van Bel M."/>
            <person name="Meyberg R."/>
            <person name="Vives C."/>
            <person name="Morata J."/>
            <person name="Symeonidi A."/>
            <person name="Hiss M."/>
            <person name="Muchero W."/>
            <person name="Kamisugi Y."/>
            <person name="Saleh O."/>
            <person name="Blanc G."/>
            <person name="Decker E.L."/>
            <person name="van Gessel N."/>
            <person name="Grimwood J."/>
            <person name="Hayes R.D."/>
            <person name="Graham S.W."/>
            <person name="Gunter L.E."/>
            <person name="McDaniel S.F."/>
            <person name="Hoernstein S.N.W."/>
            <person name="Larsson A."/>
            <person name="Li F.W."/>
            <person name="Perroud P.F."/>
            <person name="Phillips J."/>
            <person name="Ranjan P."/>
            <person name="Rokshar D.S."/>
            <person name="Rothfels C.J."/>
            <person name="Schneider L."/>
            <person name="Shu S."/>
            <person name="Stevenson D.W."/>
            <person name="Thummler F."/>
            <person name="Tillich M."/>
            <person name="Villarreal Aguilar J.C."/>
            <person name="Widiez T."/>
            <person name="Wong G.K."/>
            <person name="Wymore A."/>
            <person name="Zhang Y."/>
            <person name="Zimmer A.D."/>
            <person name="Quatrano R.S."/>
            <person name="Mayer K.F.X."/>
            <person name="Goodstein D."/>
            <person name="Casacuberta J.M."/>
            <person name="Vandepoele K."/>
            <person name="Reski R."/>
            <person name="Cuming A.C."/>
            <person name="Tuskan G.A."/>
            <person name="Maumus F."/>
            <person name="Salse J."/>
            <person name="Schmutz J."/>
            <person name="Rensing S.A."/>
        </authorList>
    </citation>
    <scope>NUCLEOTIDE SEQUENCE [LARGE SCALE GENOMIC DNA]</scope>
    <source>
        <strain evidence="3 4">cv. Gransden 2004</strain>
    </source>
</reference>
<name>A0A2K1L3U5_PHYPA</name>
<feature type="region of interest" description="Disordered" evidence="1">
    <location>
        <begin position="20"/>
        <end position="39"/>
    </location>
</feature>
<evidence type="ECO:0000313" key="2">
    <source>
        <dbReference type="EMBL" id="PNR60695.1"/>
    </source>
</evidence>
<reference evidence="3" key="3">
    <citation type="submission" date="2020-12" db="UniProtKB">
        <authorList>
            <consortium name="EnsemblPlants"/>
        </authorList>
    </citation>
    <scope>IDENTIFICATION</scope>
</reference>
<dbReference type="EnsemblPlants" id="Pp3c2_31420V3.1">
    <property type="protein sequence ID" value="PAC:32933240.CDS.1"/>
    <property type="gene ID" value="Pp3c2_31420"/>
</dbReference>
<evidence type="ECO:0000256" key="1">
    <source>
        <dbReference type="SAM" id="MobiDB-lite"/>
    </source>
</evidence>
<evidence type="ECO:0000313" key="4">
    <source>
        <dbReference type="Proteomes" id="UP000006727"/>
    </source>
</evidence>